<feature type="region of interest" description="Disordered" evidence="1">
    <location>
        <begin position="38"/>
        <end position="60"/>
    </location>
</feature>
<feature type="region of interest" description="Disordered" evidence="1">
    <location>
        <begin position="188"/>
        <end position="209"/>
    </location>
</feature>
<evidence type="ECO:0000313" key="2">
    <source>
        <dbReference type="EMBL" id="CCC91850.1"/>
    </source>
</evidence>
<feature type="compositionally biased region" description="Polar residues" evidence="1">
    <location>
        <begin position="38"/>
        <end position="58"/>
    </location>
</feature>
<accession>G0UR39</accession>
<gene>
    <name evidence="2" type="ORF">TCIL3000_8_560</name>
</gene>
<reference evidence="2" key="1">
    <citation type="journal article" date="2012" name="Proc. Natl. Acad. Sci. U.S.A.">
        <title>Antigenic diversity is generated by distinct evolutionary mechanisms in African trypanosome species.</title>
        <authorList>
            <person name="Jackson A.P."/>
            <person name="Berry A."/>
            <person name="Aslett M."/>
            <person name="Allison H.C."/>
            <person name="Burton P."/>
            <person name="Vavrova-Anderson J."/>
            <person name="Brown R."/>
            <person name="Browne H."/>
            <person name="Corton N."/>
            <person name="Hauser H."/>
            <person name="Gamble J."/>
            <person name="Gilderthorp R."/>
            <person name="Marcello L."/>
            <person name="McQuillan J."/>
            <person name="Otto T.D."/>
            <person name="Quail M.A."/>
            <person name="Sanders M.J."/>
            <person name="van Tonder A."/>
            <person name="Ginger M.L."/>
            <person name="Field M.C."/>
            <person name="Barry J.D."/>
            <person name="Hertz-Fowler C."/>
            <person name="Berriman M."/>
        </authorList>
    </citation>
    <scope>NUCLEOTIDE SEQUENCE</scope>
    <source>
        <strain evidence="2">IL3000</strain>
    </source>
</reference>
<dbReference type="EMBL" id="HE575321">
    <property type="protein sequence ID" value="CCC91850.1"/>
    <property type="molecule type" value="Genomic_DNA"/>
</dbReference>
<proteinExistence type="predicted"/>
<protein>
    <submittedName>
        <fullName evidence="2">Uncharacterized protein TCIL3000_8_560</fullName>
    </submittedName>
</protein>
<organism evidence="2">
    <name type="scientific">Trypanosoma congolense (strain IL3000)</name>
    <dbReference type="NCBI Taxonomy" id="1068625"/>
    <lineage>
        <taxon>Eukaryota</taxon>
        <taxon>Discoba</taxon>
        <taxon>Euglenozoa</taxon>
        <taxon>Kinetoplastea</taxon>
        <taxon>Metakinetoplastina</taxon>
        <taxon>Trypanosomatida</taxon>
        <taxon>Trypanosomatidae</taxon>
        <taxon>Trypanosoma</taxon>
        <taxon>Nannomonas</taxon>
    </lineage>
</organism>
<evidence type="ECO:0000256" key="1">
    <source>
        <dbReference type="SAM" id="MobiDB-lite"/>
    </source>
</evidence>
<name>G0UR39_TRYCI</name>
<sequence length="247" mass="26748">MLTPGIITTTGDSGCHGPAYAGSCCRDEVQTRKRKCARSTTPRFTSPISKKATQTSWMSSAGGSTSCGAAATSSWHVAEDFCEDDGSGTPYSSSSLSPVVSNRDDAGYNSEELLEEQREFSQRRAKKYVSEVARNRDLHRSAMVSRLPKSPAVMQFYFGIAQRDATAKGDYCRSYSEAPRVHQCVTEEEEGSMVGAEGSPSRGKGPRFLPNSALKFTGNDIDVVRTTALLLMEEQEKESRASGGLRA</sequence>
<dbReference type="VEuPathDB" id="TriTrypDB:TcIL3000_8_560"/>
<dbReference type="AlphaFoldDB" id="G0UR39"/>